<sequence length="55" mass="6662">MNDLDSINHEHVKYMRGDVTDTSIGRAHDALDHYVHTYYEDVEQLYREKMYPLYI</sequence>
<dbReference type="AlphaFoldDB" id="A0A1H8ZPJ5"/>
<reference evidence="2" key="1">
    <citation type="submission" date="2016-10" db="EMBL/GenBank/DDBJ databases">
        <authorList>
            <person name="Varghese N."/>
            <person name="Submissions S."/>
        </authorList>
    </citation>
    <scope>NUCLEOTIDE SEQUENCE [LARGE SCALE GENOMIC DNA]</scope>
    <source>
        <strain evidence="2">DSM 25055</strain>
    </source>
</reference>
<evidence type="ECO:0000313" key="2">
    <source>
        <dbReference type="Proteomes" id="UP000199114"/>
    </source>
</evidence>
<dbReference type="Proteomes" id="UP000199114">
    <property type="component" value="Unassembled WGS sequence"/>
</dbReference>
<protein>
    <submittedName>
        <fullName evidence="1">Uncharacterized protein</fullName>
    </submittedName>
</protein>
<accession>A0A1H8ZPJ5</accession>
<proteinExistence type="predicted"/>
<dbReference type="EMBL" id="FOFD01000001">
    <property type="protein sequence ID" value="SEP66436.1"/>
    <property type="molecule type" value="Genomic_DNA"/>
</dbReference>
<name>A0A1H8ZPJ5_9EURY</name>
<evidence type="ECO:0000313" key="1">
    <source>
        <dbReference type="EMBL" id="SEP66436.1"/>
    </source>
</evidence>
<organism evidence="1 2">
    <name type="scientific">Natrinema salaciae</name>
    <dbReference type="NCBI Taxonomy" id="1186196"/>
    <lineage>
        <taxon>Archaea</taxon>
        <taxon>Methanobacteriati</taxon>
        <taxon>Methanobacteriota</taxon>
        <taxon>Stenosarchaea group</taxon>
        <taxon>Halobacteria</taxon>
        <taxon>Halobacteriales</taxon>
        <taxon>Natrialbaceae</taxon>
        <taxon>Natrinema</taxon>
    </lineage>
</organism>
<gene>
    <name evidence="1" type="ORF">SAMN04489841_0230</name>
</gene>
<keyword evidence="2" id="KW-1185">Reference proteome</keyword>